<protein>
    <recommendedName>
        <fullName evidence="4">Chloride channel protein</fullName>
    </recommendedName>
</protein>
<proteinExistence type="predicted"/>
<evidence type="ECO:0000313" key="2">
    <source>
        <dbReference type="EMBL" id="MBO0948164.1"/>
    </source>
</evidence>
<comment type="caution">
    <text evidence="2">The sequence shown here is derived from an EMBL/GenBank/DDBJ whole genome shotgun (WGS) entry which is preliminary data.</text>
</comment>
<keyword evidence="1" id="KW-0812">Transmembrane</keyword>
<name>A0ABS3JFV3_9BACT</name>
<reference evidence="2 3" key="1">
    <citation type="submission" date="2021-03" db="EMBL/GenBank/DDBJ databases">
        <title>Fibrella sp. HMF5405 genome sequencing and assembly.</title>
        <authorList>
            <person name="Kang H."/>
            <person name="Kim H."/>
            <person name="Bae S."/>
            <person name="Joh K."/>
        </authorList>
    </citation>
    <scope>NUCLEOTIDE SEQUENCE [LARGE SCALE GENOMIC DNA]</scope>
    <source>
        <strain evidence="2 3">HMF5405</strain>
    </source>
</reference>
<organism evidence="2 3">
    <name type="scientific">Fibrella forsythiae</name>
    <dbReference type="NCBI Taxonomy" id="2817061"/>
    <lineage>
        <taxon>Bacteria</taxon>
        <taxon>Pseudomonadati</taxon>
        <taxon>Bacteroidota</taxon>
        <taxon>Cytophagia</taxon>
        <taxon>Cytophagales</taxon>
        <taxon>Spirosomataceae</taxon>
        <taxon>Fibrella</taxon>
    </lineage>
</organism>
<sequence length="77" mass="8596">MIYRRLHKILWLSLLGGSLATALVGYSLGLSCLQDWLALTSDELGAPLLWSKALMLAGWLSSALSFLRDRNHLLRDL</sequence>
<dbReference type="Proteomes" id="UP000664628">
    <property type="component" value="Unassembled WGS sequence"/>
</dbReference>
<accession>A0ABS3JFV3</accession>
<keyword evidence="1" id="KW-1133">Transmembrane helix</keyword>
<feature type="transmembrane region" description="Helical" evidence="1">
    <location>
        <begin position="48"/>
        <end position="67"/>
    </location>
</feature>
<keyword evidence="1" id="KW-0472">Membrane</keyword>
<evidence type="ECO:0008006" key="4">
    <source>
        <dbReference type="Google" id="ProtNLM"/>
    </source>
</evidence>
<keyword evidence="3" id="KW-1185">Reference proteome</keyword>
<gene>
    <name evidence="2" type="ORF">J2I46_06190</name>
</gene>
<feature type="transmembrane region" description="Helical" evidence="1">
    <location>
        <begin position="9"/>
        <end position="28"/>
    </location>
</feature>
<dbReference type="RefSeq" id="WP_207328077.1">
    <property type="nucleotide sequence ID" value="NZ_JAFMYW010000001.1"/>
</dbReference>
<evidence type="ECO:0000256" key="1">
    <source>
        <dbReference type="SAM" id="Phobius"/>
    </source>
</evidence>
<dbReference type="EMBL" id="JAFMYW010000001">
    <property type="protein sequence ID" value="MBO0948164.1"/>
    <property type="molecule type" value="Genomic_DNA"/>
</dbReference>
<dbReference type="PROSITE" id="PS51257">
    <property type="entry name" value="PROKAR_LIPOPROTEIN"/>
    <property type="match status" value="1"/>
</dbReference>
<evidence type="ECO:0000313" key="3">
    <source>
        <dbReference type="Proteomes" id="UP000664628"/>
    </source>
</evidence>